<feature type="repeat" description="PPR" evidence="4">
    <location>
        <begin position="230"/>
        <end position="264"/>
    </location>
</feature>
<dbReference type="InParanoid" id="K7VRE9"/>
<dbReference type="SMR" id="K7VRE9"/>
<dbReference type="PaxDb" id="4577-GRMZM2G031588_P01"/>
<dbReference type="PROSITE" id="PS51375">
    <property type="entry name" value="PPR"/>
    <property type="match status" value="5"/>
</dbReference>
<dbReference type="NCBIfam" id="TIGR00756">
    <property type="entry name" value="PPR"/>
    <property type="match status" value="4"/>
</dbReference>
<feature type="repeat" description="PPR" evidence="4">
    <location>
        <begin position="331"/>
        <end position="365"/>
    </location>
</feature>
<dbReference type="HOGENOM" id="CLU_002706_15_1_1"/>
<gene>
    <name evidence="5" type="ORF">ZEAMMB73_Zm00001d045090</name>
</gene>
<dbReference type="PANTHER" id="PTHR47926:SF363">
    <property type="entry name" value="PENTATRICOPEPTIDE REPEAT-CONTAINING PROTEIN"/>
    <property type="match status" value="1"/>
</dbReference>
<organism evidence="5">
    <name type="scientific">Zea mays</name>
    <name type="common">Maize</name>
    <dbReference type="NCBI Taxonomy" id="4577"/>
    <lineage>
        <taxon>Eukaryota</taxon>
        <taxon>Viridiplantae</taxon>
        <taxon>Streptophyta</taxon>
        <taxon>Embryophyta</taxon>
        <taxon>Tracheophyta</taxon>
        <taxon>Spermatophyta</taxon>
        <taxon>Magnoliopsida</taxon>
        <taxon>Liliopsida</taxon>
        <taxon>Poales</taxon>
        <taxon>Poaceae</taxon>
        <taxon>PACMAD clade</taxon>
        <taxon>Panicoideae</taxon>
        <taxon>Andropogonodae</taxon>
        <taxon>Andropogoneae</taxon>
        <taxon>Tripsacinae</taxon>
        <taxon>Zea</taxon>
    </lineage>
</organism>
<dbReference type="eggNOG" id="KOG4197">
    <property type="taxonomic scope" value="Eukaryota"/>
</dbReference>
<keyword evidence="2" id="KW-0809">Transit peptide</keyword>
<dbReference type="FunCoup" id="K7VRE9">
    <property type="interactions" value="5"/>
</dbReference>
<dbReference type="PANTHER" id="PTHR47926">
    <property type="entry name" value="PENTATRICOPEPTIDE REPEAT-CONTAINING PROTEIN"/>
    <property type="match status" value="1"/>
</dbReference>
<sequence>MGPREPHTAICYTDGPKGPKRNIANQLRNYLAHALFVSAAATRRRRRRRALCVGNLARALSAGDLLRLLPSCGTLLSLRVLHARLLTHPQGLLLGSLRARTKLLSCYAALGDLASARMVFDGTPRPDAYSYGAMLWCLVQTERHADAVALHHDMRRRRPCPEAQDDFVLSLALKACIRSAEYSYGRSLHCDAIKVGGADGFVMNSLVDMYAKAEDLECARKVFERIPDRNVVSWTSMISGCVQNGFASDGLLLFNKMRQDNVPPSEYTIATVITACSALFGLHQGRWMHGSVIKQGLMSNSFISAALLDMYVKCGELDHARCVFDELSYIDLVLWTTMIVGYTQNGNPLDALRLFLDKRFANIAPNSVTTATVLSASAQLRDLSLGKSIHGLAVKLGLVEYNVVGNALVDMYAKCQAVSEADRIFGRISNKDVVAWNSMISGYAENNMGDDALMLFKQMSLQGSSPDAISVVNALSASVCLGDLLIGKSIHGYAVKHAFVSNIYVDTALLNLYNKCGDLLSARRVFDEMNDRNSVTWCAMIGGYGMQGDSAGSIHLFGEMLKDGVYPNDIAFTSILSTCSHSGMVTAGKRYFDSMAQHFNITPSMKHYACMVDVLARAGNLEDALEFIDNMPMQADTSVWGAFLHGCELHSRLQFAEEAIKRMMVLHPERPDLYVLISNLYTSNGMWDKSLAIRRWMQEKGLVKLPGCSSVGHENG</sequence>
<evidence type="ECO:0000256" key="2">
    <source>
        <dbReference type="ARBA" id="ARBA00022946"/>
    </source>
</evidence>
<feature type="repeat" description="PPR" evidence="4">
    <location>
        <begin position="533"/>
        <end position="567"/>
    </location>
</feature>
<dbReference type="Gene3D" id="1.25.40.10">
    <property type="entry name" value="Tetratricopeptide repeat domain"/>
    <property type="match status" value="5"/>
</dbReference>
<dbReference type="InterPro" id="IPR002885">
    <property type="entry name" value="PPR_rpt"/>
</dbReference>
<dbReference type="GO" id="GO:0009451">
    <property type="term" value="P:RNA modification"/>
    <property type="evidence" value="ECO:0007669"/>
    <property type="project" value="InterPro"/>
</dbReference>
<dbReference type="AlphaFoldDB" id="K7VRE9"/>
<keyword evidence="1" id="KW-0677">Repeat</keyword>
<dbReference type="FunFam" id="1.25.40.10:FF:000309">
    <property type="entry name" value="Pentatricopeptide repeat-containing protein, chloroplastic"/>
    <property type="match status" value="1"/>
</dbReference>
<dbReference type="FunFam" id="1.25.40.10:FF:000212">
    <property type="entry name" value="Pentatricopeptide repeat-containing protein At2g03380, mitochondrial"/>
    <property type="match status" value="1"/>
</dbReference>
<dbReference type="InterPro" id="IPR046960">
    <property type="entry name" value="PPR_At4g14850-like_plant"/>
</dbReference>
<evidence type="ECO:0000256" key="1">
    <source>
        <dbReference type="ARBA" id="ARBA00022737"/>
    </source>
</evidence>
<dbReference type="FunFam" id="1.25.40.10:FF:000555">
    <property type="entry name" value="Pentatricopeptide repeat-containing protein"/>
    <property type="match status" value="1"/>
</dbReference>
<dbReference type="Pfam" id="PF20431">
    <property type="entry name" value="E_motif"/>
    <property type="match status" value="1"/>
</dbReference>
<proteinExistence type="inferred from homology"/>
<reference evidence="5" key="1">
    <citation type="submission" date="2015-12" db="EMBL/GenBank/DDBJ databases">
        <title>Update maize B73 reference genome by single molecule sequencing technologies.</title>
        <authorList>
            <consortium name="Maize Genome Sequencing Project"/>
            <person name="Ware D."/>
        </authorList>
    </citation>
    <scope>NUCLEOTIDE SEQUENCE</scope>
    <source>
        <tissue evidence="5">Seedling</tissue>
    </source>
</reference>
<evidence type="ECO:0000256" key="3">
    <source>
        <dbReference type="ARBA" id="ARBA00061659"/>
    </source>
</evidence>
<dbReference type="GO" id="GO:0003723">
    <property type="term" value="F:RNA binding"/>
    <property type="evidence" value="ECO:0007669"/>
    <property type="project" value="InterPro"/>
</dbReference>
<name>K7VRE9_MAIZE</name>
<evidence type="ECO:0000313" key="5">
    <source>
        <dbReference type="EMBL" id="AQL01526.1"/>
    </source>
</evidence>
<accession>K7VRE9</accession>
<feature type="repeat" description="PPR" evidence="4">
    <location>
        <begin position="127"/>
        <end position="161"/>
    </location>
</feature>
<dbReference type="ExpressionAtlas" id="K7VRE9">
    <property type="expression patterns" value="baseline and differential"/>
</dbReference>
<dbReference type="OMA" id="YAKCHMI"/>
<dbReference type="EMBL" id="CM000785">
    <property type="protein sequence ID" value="AQL01526.1"/>
    <property type="molecule type" value="Genomic_DNA"/>
</dbReference>
<protein>
    <submittedName>
        <fullName evidence="5">Pentatricopeptide repeat-containing protein mitochondrial</fullName>
    </submittedName>
</protein>
<dbReference type="Pfam" id="PF01535">
    <property type="entry name" value="PPR"/>
    <property type="match status" value="4"/>
</dbReference>
<dbReference type="Pfam" id="PF13041">
    <property type="entry name" value="PPR_2"/>
    <property type="match status" value="3"/>
</dbReference>
<comment type="similarity">
    <text evidence="3">Belongs to the PPR family. PCMP-E subfamily.</text>
</comment>
<feature type="repeat" description="PPR" evidence="4">
    <location>
        <begin position="432"/>
        <end position="466"/>
    </location>
</feature>
<dbReference type="FunFam" id="1.25.40.10:FF:000948">
    <property type="entry name" value="Pentatricopeptide repeat-containing protein mitochondrial"/>
    <property type="match status" value="1"/>
</dbReference>
<dbReference type="InterPro" id="IPR011990">
    <property type="entry name" value="TPR-like_helical_dom_sf"/>
</dbReference>
<evidence type="ECO:0000256" key="4">
    <source>
        <dbReference type="PROSITE-ProRule" id="PRU00708"/>
    </source>
</evidence>
<dbReference type="InterPro" id="IPR046848">
    <property type="entry name" value="E_motif"/>
</dbReference>